<feature type="domain" description="NadR/Ttd14 AAA" evidence="1">
    <location>
        <begin position="5"/>
        <end position="161"/>
    </location>
</feature>
<keyword evidence="2" id="KW-0547">Nucleotide-binding</keyword>
<dbReference type="InterPro" id="IPR027417">
    <property type="entry name" value="P-loop_NTPase"/>
</dbReference>
<dbReference type="InterPro" id="IPR052735">
    <property type="entry name" value="NAD_biosynth-regulator"/>
</dbReference>
<organism evidence="2 3">
    <name type="scientific">Belliella filtrata</name>
    <dbReference type="NCBI Taxonomy" id="2923435"/>
    <lineage>
        <taxon>Bacteria</taxon>
        <taxon>Pseudomonadati</taxon>
        <taxon>Bacteroidota</taxon>
        <taxon>Cytophagia</taxon>
        <taxon>Cytophagales</taxon>
        <taxon>Cyclobacteriaceae</taxon>
        <taxon>Belliella</taxon>
    </lineage>
</organism>
<keyword evidence="2" id="KW-0067">ATP-binding</keyword>
<dbReference type="RefSeq" id="WP_241347923.1">
    <property type="nucleotide sequence ID" value="NZ_JAKZGP010000019.1"/>
</dbReference>
<proteinExistence type="predicted"/>
<dbReference type="PANTHER" id="PTHR37512:SF1">
    <property type="entry name" value="NADR_TTD14 AAA DOMAIN-CONTAINING PROTEIN"/>
    <property type="match status" value="1"/>
</dbReference>
<dbReference type="SUPFAM" id="SSF52540">
    <property type="entry name" value="P-loop containing nucleoside triphosphate hydrolases"/>
    <property type="match status" value="1"/>
</dbReference>
<dbReference type="EMBL" id="JAKZGP010000019">
    <property type="protein sequence ID" value="MCH7409584.1"/>
    <property type="molecule type" value="Genomic_DNA"/>
</dbReference>
<gene>
    <name evidence="2" type="ORF">MM239_09265</name>
</gene>
<evidence type="ECO:0000259" key="1">
    <source>
        <dbReference type="Pfam" id="PF13521"/>
    </source>
</evidence>
<accession>A0ABS9V026</accession>
<dbReference type="Proteomes" id="UP001165489">
    <property type="component" value="Unassembled WGS sequence"/>
</dbReference>
<comment type="caution">
    <text evidence="2">The sequence shown here is derived from an EMBL/GenBank/DDBJ whole genome shotgun (WGS) entry which is preliminary data.</text>
</comment>
<dbReference type="PANTHER" id="PTHR37512">
    <property type="entry name" value="TRIFUNCTIONAL NAD BIOSYNTHESIS/REGULATOR PROTEIN NADR"/>
    <property type="match status" value="1"/>
</dbReference>
<dbReference type="InterPro" id="IPR038727">
    <property type="entry name" value="NadR/Ttd14_AAA_dom"/>
</dbReference>
<dbReference type="GO" id="GO:0005524">
    <property type="term" value="F:ATP binding"/>
    <property type="evidence" value="ECO:0007669"/>
    <property type="project" value="UniProtKB-KW"/>
</dbReference>
<reference evidence="2" key="1">
    <citation type="submission" date="2022-03" db="EMBL/GenBank/DDBJ databases">
        <title>De novo assembled genomes of Belliella spp. (Cyclobacteriaceae) strains.</title>
        <authorList>
            <person name="Szabo A."/>
            <person name="Korponai K."/>
            <person name="Felfoldi T."/>
        </authorList>
    </citation>
    <scope>NUCLEOTIDE SEQUENCE</scope>
    <source>
        <strain evidence="2">DSM 111904</strain>
    </source>
</reference>
<dbReference type="Pfam" id="PF13521">
    <property type="entry name" value="AAA_28"/>
    <property type="match status" value="1"/>
</dbReference>
<keyword evidence="3" id="KW-1185">Reference proteome</keyword>
<evidence type="ECO:0000313" key="2">
    <source>
        <dbReference type="EMBL" id="MCH7409584.1"/>
    </source>
</evidence>
<protein>
    <submittedName>
        <fullName evidence="2">ATP-binding protein</fullName>
    </submittedName>
</protein>
<dbReference type="Gene3D" id="3.40.50.300">
    <property type="entry name" value="P-loop containing nucleotide triphosphate hydrolases"/>
    <property type="match status" value="1"/>
</dbReference>
<name>A0ABS9V026_9BACT</name>
<evidence type="ECO:0000313" key="3">
    <source>
        <dbReference type="Proteomes" id="UP001165489"/>
    </source>
</evidence>
<sequence length="173" mass="20430">MPIKKIVVVGPESTGKSILTQALAAAYDEPWVWEFARVYLERLDRPYEYEDLLQIAIGQLREEDEKVKRAKRMLFIDTDLHVIKVWSDVKYGKTDPWIEKQLVHRKYDLYLLTDVDVPWEEDPQREHKDQAVRKKLFDAYLNMISGTGVPYEVISGTYDERFAKSMMKIRALF</sequence>